<proteinExistence type="predicted"/>
<evidence type="ECO:0000259" key="1">
    <source>
        <dbReference type="Pfam" id="PF01636"/>
    </source>
</evidence>
<dbReference type="InterPro" id="IPR002575">
    <property type="entry name" value="Aminoglycoside_PTrfase"/>
</dbReference>
<protein>
    <submittedName>
        <fullName evidence="2">Aminoglycoside phosphotransferase</fullName>
    </submittedName>
</protein>
<keyword evidence="3" id="KW-1185">Reference proteome</keyword>
<dbReference type="KEGG" id="smao:CAG99_15645"/>
<name>A0A1W7CZE7_9ACTN</name>
<accession>A0A1W7CZE7</accession>
<dbReference type="EMBL" id="CP021121">
    <property type="protein sequence ID" value="ARQ70087.1"/>
    <property type="molecule type" value="Genomic_DNA"/>
</dbReference>
<dbReference type="AlphaFoldDB" id="A0A1W7CZE7"/>
<evidence type="ECO:0000313" key="2">
    <source>
        <dbReference type="EMBL" id="ARQ70087.1"/>
    </source>
</evidence>
<dbReference type="InterPro" id="IPR011009">
    <property type="entry name" value="Kinase-like_dom_sf"/>
</dbReference>
<organism evidence="2 3">
    <name type="scientific">Streptomyces marincola</name>
    <dbReference type="NCBI Taxonomy" id="2878388"/>
    <lineage>
        <taxon>Bacteria</taxon>
        <taxon>Bacillati</taxon>
        <taxon>Actinomycetota</taxon>
        <taxon>Actinomycetes</taxon>
        <taxon>Kitasatosporales</taxon>
        <taxon>Streptomycetaceae</taxon>
        <taxon>Streptomyces</taxon>
    </lineage>
</organism>
<reference evidence="2 3" key="1">
    <citation type="submission" date="2017-05" db="EMBL/GenBank/DDBJ databases">
        <title>Complete genome sequence of Streptomyces sp. SCSIO 03032 revealed the diverse biosynthetic pathways for its bioactive secondary metabolites.</title>
        <authorList>
            <person name="Ma L."/>
            <person name="Zhu Y."/>
            <person name="Zhang W."/>
            <person name="Zhang G."/>
            <person name="Tian X."/>
            <person name="Zhang S."/>
            <person name="Zhang C."/>
        </authorList>
    </citation>
    <scope>NUCLEOTIDE SEQUENCE [LARGE SCALE GENOMIC DNA]</scope>
    <source>
        <strain evidence="2 3">SCSIO 03032</strain>
    </source>
</reference>
<sequence>MEEHARGGAGDGAGALAEEEFAEGFSEGWDSEARLVDGRWVERRPRRPEVAGRLRAETRLMPWLARALPLAVPVPRVAFDDPLVVRHALVPGRPLTAPGAGHGRALGAFLRALHAVDTAEAVRHGAPSARAAREERAAHAADFRARVLPLLPADRRASGAAVLAAVRDLPAHALVHGDLGPEHVLAREDLLTGVIDFCDAHIGDPANDVVWPLFGGPPSFAAAFAAAYGVSRDLRDRALVWHRLGPWYEVTHGLDLGDEDTVRSGLRGVLERLPAPA</sequence>
<evidence type="ECO:0000313" key="3">
    <source>
        <dbReference type="Proteomes" id="UP000194218"/>
    </source>
</evidence>
<dbReference type="Proteomes" id="UP000194218">
    <property type="component" value="Chromosome"/>
</dbReference>
<feature type="domain" description="Aminoglycoside phosphotransferase" evidence="1">
    <location>
        <begin position="23"/>
        <end position="235"/>
    </location>
</feature>
<keyword evidence="2" id="KW-0808">Transferase</keyword>
<dbReference type="Pfam" id="PF01636">
    <property type="entry name" value="APH"/>
    <property type="match status" value="1"/>
</dbReference>
<dbReference type="Gene3D" id="3.90.1200.10">
    <property type="match status" value="1"/>
</dbReference>
<gene>
    <name evidence="2" type="ORF">CAG99_15645</name>
</gene>
<dbReference type="SUPFAM" id="SSF56112">
    <property type="entry name" value="Protein kinase-like (PK-like)"/>
    <property type="match status" value="1"/>
</dbReference>
<dbReference type="Gene3D" id="3.30.200.20">
    <property type="entry name" value="Phosphorylase Kinase, domain 1"/>
    <property type="match status" value="1"/>
</dbReference>
<dbReference type="GO" id="GO:0016740">
    <property type="term" value="F:transferase activity"/>
    <property type="evidence" value="ECO:0007669"/>
    <property type="project" value="UniProtKB-KW"/>
</dbReference>
<dbReference type="OrthoDB" id="9797603at2"/>